<evidence type="ECO:0000313" key="2">
    <source>
        <dbReference type="EMBL" id="MBW4657899.1"/>
    </source>
</evidence>
<dbReference type="Pfam" id="PF09604">
    <property type="entry name" value="Potass_KdpF"/>
    <property type="match status" value="1"/>
</dbReference>
<dbReference type="InterPro" id="IPR011726">
    <property type="entry name" value="KdpF"/>
</dbReference>
<dbReference type="AlphaFoldDB" id="A0A951Q8P4"/>
<dbReference type="GO" id="GO:0005886">
    <property type="term" value="C:plasma membrane"/>
    <property type="evidence" value="ECO:0007669"/>
    <property type="project" value="InterPro"/>
</dbReference>
<dbReference type="Proteomes" id="UP000757435">
    <property type="component" value="Unassembled WGS sequence"/>
</dbReference>
<reference evidence="2" key="2">
    <citation type="journal article" date="2022" name="Microbiol. Resour. Announc.">
        <title>Metagenome Sequencing to Explore Phylogenomics of Terrestrial Cyanobacteria.</title>
        <authorList>
            <person name="Ward R.D."/>
            <person name="Stajich J.E."/>
            <person name="Johansen J.R."/>
            <person name="Huntemann M."/>
            <person name="Clum A."/>
            <person name="Foster B."/>
            <person name="Foster B."/>
            <person name="Roux S."/>
            <person name="Palaniappan K."/>
            <person name="Varghese N."/>
            <person name="Mukherjee S."/>
            <person name="Reddy T.B.K."/>
            <person name="Daum C."/>
            <person name="Copeland A."/>
            <person name="Chen I.A."/>
            <person name="Ivanova N.N."/>
            <person name="Kyrpides N.C."/>
            <person name="Shapiro N."/>
            <person name="Eloe-Fadrosh E.A."/>
            <person name="Pietrasiak N."/>
        </authorList>
    </citation>
    <scope>NUCLEOTIDE SEQUENCE</scope>
    <source>
        <strain evidence="2">UHER 2000/2452</strain>
    </source>
</reference>
<keyword evidence="1" id="KW-0472">Membrane</keyword>
<comment type="caution">
    <text evidence="2">The sequence shown here is derived from an EMBL/GenBank/DDBJ whole genome shotgun (WGS) entry which is preliminary data.</text>
</comment>
<dbReference type="GO" id="GO:0008556">
    <property type="term" value="F:P-type potassium transmembrane transporter activity"/>
    <property type="evidence" value="ECO:0007669"/>
    <property type="project" value="InterPro"/>
</dbReference>
<evidence type="ECO:0000256" key="1">
    <source>
        <dbReference type="SAM" id="Phobius"/>
    </source>
</evidence>
<dbReference type="EMBL" id="JAHHHD010000003">
    <property type="protein sequence ID" value="MBW4657899.1"/>
    <property type="molecule type" value="Genomic_DNA"/>
</dbReference>
<evidence type="ECO:0000313" key="3">
    <source>
        <dbReference type="Proteomes" id="UP000757435"/>
    </source>
</evidence>
<reference evidence="2" key="1">
    <citation type="submission" date="2021-05" db="EMBL/GenBank/DDBJ databases">
        <authorList>
            <person name="Pietrasiak N."/>
            <person name="Ward R."/>
            <person name="Stajich J.E."/>
            <person name="Kurbessoian T."/>
        </authorList>
    </citation>
    <scope>NUCLEOTIDE SEQUENCE</scope>
    <source>
        <strain evidence="2">UHER 2000/2452</strain>
    </source>
</reference>
<gene>
    <name evidence="2" type="ORF">KME15_04440</name>
</gene>
<keyword evidence="1" id="KW-1133">Transmembrane helix</keyword>
<name>A0A951Q8P4_9CYAN</name>
<sequence>MGEFWSAWRRRKLPSYLFLALCFNTLFAPAVLAATGGELDRLQVWALTLLGIATVCLSAYLFVVMFQPERF</sequence>
<protein>
    <submittedName>
        <fullName evidence="2">Potassium-transporting ATPase subunit F</fullName>
    </submittedName>
</protein>
<keyword evidence="1" id="KW-0812">Transmembrane</keyword>
<proteinExistence type="predicted"/>
<organism evidence="2 3">
    <name type="scientific">Drouetiella hepatica Uher 2000/2452</name>
    <dbReference type="NCBI Taxonomy" id="904376"/>
    <lineage>
        <taxon>Bacteria</taxon>
        <taxon>Bacillati</taxon>
        <taxon>Cyanobacteriota</taxon>
        <taxon>Cyanophyceae</taxon>
        <taxon>Oculatellales</taxon>
        <taxon>Oculatellaceae</taxon>
        <taxon>Drouetiella</taxon>
    </lineage>
</organism>
<accession>A0A951Q8P4</accession>
<feature type="transmembrane region" description="Helical" evidence="1">
    <location>
        <begin position="43"/>
        <end position="66"/>
    </location>
</feature>